<dbReference type="Proteomes" id="UP000007730">
    <property type="component" value="Chromosome"/>
</dbReference>
<protein>
    <recommendedName>
        <fullName evidence="4">Transmembrane protein</fullName>
    </recommendedName>
</protein>
<feature type="transmembrane region" description="Helical" evidence="1">
    <location>
        <begin position="74"/>
        <end position="94"/>
    </location>
</feature>
<dbReference type="KEGG" id="oca:OCAR_6373"/>
<feature type="transmembrane region" description="Helical" evidence="1">
    <location>
        <begin position="284"/>
        <end position="309"/>
    </location>
</feature>
<dbReference type="EMBL" id="CP002826">
    <property type="protein sequence ID" value="AEI06385.1"/>
    <property type="molecule type" value="Genomic_DNA"/>
</dbReference>
<dbReference type="HOGENOM" id="CLU_073303_1_0_5"/>
<dbReference type="RefSeq" id="WP_012563512.1">
    <property type="nucleotide sequence ID" value="NC_011386.1"/>
</dbReference>
<feature type="transmembrane region" description="Helical" evidence="1">
    <location>
        <begin position="120"/>
        <end position="141"/>
    </location>
</feature>
<dbReference type="PATRIC" id="fig|504832.7.peg.1783"/>
<feature type="transmembrane region" description="Helical" evidence="1">
    <location>
        <begin position="42"/>
        <end position="67"/>
    </location>
</feature>
<dbReference type="KEGG" id="ocg:OCA5_c16710"/>
<gene>
    <name evidence="2" type="ordered locus">OCA5_c16710</name>
</gene>
<organism evidence="2 3">
    <name type="scientific">Afipia carboxidovorans (strain ATCC 49405 / DSM 1227 / KCTC 32145 / OM5)</name>
    <name type="common">Oligotropha carboxidovorans</name>
    <dbReference type="NCBI Taxonomy" id="504832"/>
    <lineage>
        <taxon>Bacteria</taxon>
        <taxon>Pseudomonadati</taxon>
        <taxon>Pseudomonadota</taxon>
        <taxon>Alphaproteobacteria</taxon>
        <taxon>Hyphomicrobiales</taxon>
        <taxon>Nitrobacteraceae</taxon>
        <taxon>Afipia</taxon>
    </lineage>
</organism>
<dbReference type="STRING" id="504832.OCA5_c16710"/>
<accession>B6JGW5</accession>
<feature type="transmembrane region" description="Helical" evidence="1">
    <location>
        <begin position="178"/>
        <end position="201"/>
    </location>
</feature>
<dbReference type="OrthoDB" id="7335270at2"/>
<reference evidence="2 3" key="1">
    <citation type="journal article" date="2011" name="J. Bacteriol.">
        <title>Complete genome sequences of the chemolithoautotrophic Oligotropha carboxidovorans strains OM4 and OM5.</title>
        <authorList>
            <person name="Volland S."/>
            <person name="Rachinger M."/>
            <person name="Strittmatter A."/>
            <person name="Daniel R."/>
            <person name="Gottschalk G."/>
            <person name="Meyer O."/>
        </authorList>
    </citation>
    <scope>NUCLEOTIDE SEQUENCE [LARGE SCALE GENOMIC DNA]</scope>
    <source>
        <strain evidence="3">ATCC 49405 / DSM 1227 / KCTC 32145 / OM5</strain>
    </source>
</reference>
<evidence type="ECO:0000313" key="3">
    <source>
        <dbReference type="Proteomes" id="UP000007730"/>
    </source>
</evidence>
<proteinExistence type="predicted"/>
<dbReference type="eggNOG" id="ENOG502ZB2B">
    <property type="taxonomic scope" value="Bacteria"/>
</dbReference>
<evidence type="ECO:0008006" key="4">
    <source>
        <dbReference type="Google" id="ProtNLM"/>
    </source>
</evidence>
<keyword evidence="1" id="KW-0812">Transmembrane</keyword>
<sequence length="326" mass="34028">MMLVEILISLVAGLASAMMFASLASGAMISLALFYLAPLPLMVVALGWGSRTGLIGGIAAVIGLGVFISPIYMLAYAGMVALPALWLGHLALLARASDDADAPNGYTPSTTLDWYPVGRLLVWTAGFAALTTTGALLTLGTDEATIKAVMRQSLTHVSDLANQGGLPPNPTRDAVIDALVSIAPAAAALVAMLTLTVNLWLAAKIARTSQLLKRPWPDLRTTELPQPVLAALAIALILCFFGGLTSLVAKIVSAALLLAYGMTGFAVLHTVSQSMAGRSFMLGGLYALTLFIGWPLLGAIVLGLADAAFGIRRRYWRKQGGLPDAQ</sequence>
<dbReference type="Pfam" id="PF09991">
    <property type="entry name" value="DUF2232"/>
    <property type="match status" value="1"/>
</dbReference>
<dbReference type="InterPro" id="IPR018710">
    <property type="entry name" value="DUF2232"/>
</dbReference>
<keyword evidence="3" id="KW-1185">Reference proteome</keyword>
<name>B6JGW5_AFIC5</name>
<feature type="transmembrane region" description="Helical" evidence="1">
    <location>
        <begin position="224"/>
        <end position="244"/>
    </location>
</feature>
<keyword evidence="1" id="KW-1133">Transmembrane helix</keyword>
<evidence type="ECO:0000256" key="1">
    <source>
        <dbReference type="SAM" id="Phobius"/>
    </source>
</evidence>
<evidence type="ECO:0000313" key="2">
    <source>
        <dbReference type="EMBL" id="AEI06385.1"/>
    </source>
</evidence>
<dbReference type="AlphaFoldDB" id="B6JGW5"/>
<feature type="transmembrane region" description="Helical" evidence="1">
    <location>
        <begin position="251"/>
        <end position="272"/>
    </location>
</feature>
<keyword evidence="1" id="KW-0472">Membrane</keyword>